<gene>
    <name evidence="2" type="ORF">JF69_09530</name>
</gene>
<evidence type="ECO:0000313" key="2">
    <source>
        <dbReference type="EMBL" id="KJY49647.1"/>
    </source>
</evidence>
<reference evidence="2 3" key="1">
    <citation type="submission" date="2014-12" db="EMBL/GenBank/DDBJ databases">
        <title>Comparative genomics of the lactic acid bacteria isolated from the honey bee gut.</title>
        <authorList>
            <person name="Ellegaard K.M."/>
            <person name="Tamarit D."/>
            <person name="Javelind E."/>
            <person name="Olofsson T."/>
            <person name="Andersson S.G."/>
            <person name="Vasquez A."/>
        </authorList>
    </citation>
    <scope>NUCLEOTIDE SEQUENCE [LARGE SCALE GENOMIC DNA]</scope>
    <source>
        <strain evidence="2 3">Bin2</strain>
    </source>
</reference>
<evidence type="ECO:0000256" key="1">
    <source>
        <dbReference type="SAM" id="MobiDB-lite"/>
    </source>
</evidence>
<comment type="caution">
    <text evidence="2">The sequence shown here is derived from an EMBL/GenBank/DDBJ whole genome shotgun (WGS) entry which is preliminary data.</text>
</comment>
<sequence length="194" mass="21458">MWSQALPKWISRSSRDREWVLNGESEDGESEDGGFADGDCRLSVWPLWPWEAYTVPCHGAVHAFLDGMAFCIACTAETYAYPNARSQPLEGFNWQQARIPYLDSAGSESGSQTCAQSAMSTGSIWIPHLCSTGNRQLATGNKYAPPYPSIQPVFHRYQSGRRIVVHSATVRRPDNAGEGTQSQEKRSRICSAVP</sequence>
<dbReference type="EMBL" id="JWME01000011">
    <property type="protein sequence ID" value="KJY49647.1"/>
    <property type="molecule type" value="Genomic_DNA"/>
</dbReference>
<dbReference type="AlphaFoldDB" id="A0A0F4KSK2"/>
<dbReference type="Proteomes" id="UP000033648">
    <property type="component" value="Unassembled WGS sequence"/>
</dbReference>
<feature type="region of interest" description="Disordered" evidence="1">
    <location>
        <begin position="170"/>
        <end position="194"/>
    </location>
</feature>
<proteinExistence type="predicted"/>
<name>A0A0F4KSK2_9BIFI</name>
<evidence type="ECO:0000313" key="3">
    <source>
        <dbReference type="Proteomes" id="UP000033648"/>
    </source>
</evidence>
<accession>A0A0F4KSK2</accession>
<protein>
    <submittedName>
        <fullName evidence="2">Uncharacterized protein</fullName>
    </submittedName>
</protein>
<organism evidence="2 3">
    <name type="scientific">Bifidobacterium asteroides</name>
    <dbReference type="NCBI Taxonomy" id="1684"/>
    <lineage>
        <taxon>Bacteria</taxon>
        <taxon>Bacillati</taxon>
        <taxon>Actinomycetota</taxon>
        <taxon>Actinomycetes</taxon>
        <taxon>Bifidobacteriales</taxon>
        <taxon>Bifidobacteriaceae</taxon>
        <taxon>Bifidobacterium</taxon>
    </lineage>
</organism>